<keyword evidence="3" id="KW-1185">Reference proteome</keyword>
<dbReference type="PANTHER" id="PTHR30007:SF0">
    <property type="entry name" value="TRANSPOSASE"/>
    <property type="match status" value="1"/>
</dbReference>
<dbReference type="OrthoDB" id="1270539at2"/>
<dbReference type="GO" id="GO:0004803">
    <property type="term" value="F:transposase activity"/>
    <property type="evidence" value="ECO:0007669"/>
    <property type="project" value="InterPro"/>
</dbReference>
<dbReference type="AlphaFoldDB" id="A0A2Z3GT01"/>
<reference evidence="3" key="1">
    <citation type="submission" date="2018-04" db="EMBL/GenBank/DDBJ databases">
        <title>Complete genome of Antarctic heterotrophic bacterium Hymenobacter nivis.</title>
        <authorList>
            <person name="Terashima M."/>
        </authorList>
    </citation>
    <scope>NUCLEOTIDE SEQUENCE [LARGE SCALE GENOMIC DNA]</scope>
    <source>
        <strain evidence="3">NBRC 111535</strain>
    </source>
</reference>
<accession>A0A2Z3GT01</accession>
<evidence type="ECO:0000313" key="2">
    <source>
        <dbReference type="EMBL" id="AWM32494.1"/>
    </source>
</evidence>
<gene>
    <name evidence="2" type="ORF">DDQ68_06650</name>
</gene>
<dbReference type="GO" id="GO:0003677">
    <property type="term" value="F:DNA binding"/>
    <property type="evidence" value="ECO:0007669"/>
    <property type="project" value="InterPro"/>
</dbReference>
<dbReference type="EMBL" id="CP029145">
    <property type="protein sequence ID" value="AWM32494.1"/>
    <property type="molecule type" value="Genomic_DNA"/>
</dbReference>
<protein>
    <recommendedName>
        <fullName evidence="1">Transposase IS4-like domain-containing protein</fullName>
    </recommendedName>
</protein>
<dbReference type="Pfam" id="PF01609">
    <property type="entry name" value="DDE_Tnp_1"/>
    <property type="match status" value="1"/>
</dbReference>
<dbReference type="KEGG" id="hnv:DDQ68_06650"/>
<dbReference type="GO" id="GO:0006313">
    <property type="term" value="P:DNA transposition"/>
    <property type="evidence" value="ECO:0007669"/>
    <property type="project" value="InterPro"/>
</dbReference>
<dbReference type="RefSeq" id="WP_109655600.1">
    <property type="nucleotide sequence ID" value="NZ_CP029145.1"/>
</dbReference>
<feature type="domain" description="Transposase IS4-like" evidence="1">
    <location>
        <begin position="7"/>
        <end position="77"/>
    </location>
</feature>
<sequence length="83" mass="8857">MVELGQSSPSVAVVDAQSIKCSERVIVDKGFDGHKKIRGRKRLLAVGTGGRLLAAHVGPANENGRIGGRAVLEKLHRQGFSRL</sequence>
<organism evidence="2 3">
    <name type="scientific">Hymenobacter nivis</name>
    <dbReference type="NCBI Taxonomy" id="1850093"/>
    <lineage>
        <taxon>Bacteria</taxon>
        <taxon>Pseudomonadati</taxon>
        <taxon>Bacteroidota</taxon>
        <taxon>Cytophagia</taxon>
        <taxon>Cytophagales</taxon>
        <taxon>Hymenobacteraceae</taxon>
        <taxon>Hymenobacter</taxon>
    </lineage>
</organism>
<evidence type="ECO:0000313" key="3">
    <source>
        <dbReference type="Proteomes" id="UP000245999"/>
    </source>
</evidence>
<evidence type="ECO:0000259" key="1">
    <source>
        <dbReference type="Pfam" id="PF01609"/>
    </source>
</evidence>
<proteinExistence type="predicted"/>
<dbReference type="InterPro" id="IPR002559">
    <property type="entry name" value="Transposase_11"/>
</dbReference>
<dbReference type="Proteomes" id="UP000245999">
    <property type="component" value="Chromosome"/>
</dbReference>
<dbReference type="PANTHER" id="PTHR30007">
    <property type="entry name" value="PHP DOMAIN PROTEIN"/>
    <property type="match status" value="1"/>
</dbReference>
<name>A0A2Z3GT01_9BACT</name>